<evidence type="ECO:0000313" key="3">
    <source>
        <dbReference type="Proteomes" id="UP000608071"/>
    </source>
</evidence>
<protein>
    <submittedName>
        <fullName evidence="2">Uncharacterized protein</fullName>
    </submittedName>
</protein>
<organism evidence="2 3">
    <name type="scientific">Paenibacillus gallinarum</name>
    <dbReference type="NCBI Taxonomy" id="2762232"/>
    <lineage>
        <taxon>Bacteria</taxon>
        <taxon>Bacillati</taxon>
        <taxon>Bacillota</taxon>
        <taxon>Bacilli</taxon>
        <taxon>Bacillales</taxon>
        <taxon>Paenibacillaceae</taxon>
        <taxon>Paenibacillus</taxon>
    </lineage>
</organism>
<dbReference type="RefSeq" id="WP_191799558.1">
    <property type="nucleotide sequence ID" value="NZ_JACSQL010000003.1"/>
</dbReference>
<reference evidence="2 3" key="1">
    <citation type="submission" date="2020-08" db="EMBL/GenBank/DDBJ databases">
        <title>A Genomic Blueprint of the Chicken Gut Microbiome.</title>
        <authorList>
            <person name="Gilroy R."/>
            <person name="Ravi A."/>
            <person name="Getino M."/>
            <person name="Pursley I."/>
            <person name="Horton D.L."/>
            <person name="Alikhan N.-F."/>
            <person name="Baker D."/>
            <person name="Gharbi K."/>
            <person name="Hall N."/>
            <person name="Watson M."/>
            <person name="Adriaenssens E.M."/>
            <person name="Foster-Nyarko E."/>
            <person name="Jarju S."/>
            <person name="Secka A."/>
            <person name="Antonio M."/>
            <person name="Oren A."/>
            <person name="Chaudhuri R."/>
            <person name="La Ragione R.M."/>
            <person name="Hildebrand F."/>
            <person name="Pallen M.J."/>
        </authorList>
    </citation>
    <scope>NUCLEOTIDE SEQUENCE [LARGE SCALE GENOMIC DNA]</scope>
    <source>
        <strain evidence="2 3">Sa2BVA9</strain>
    </source>
</reference>
<feature type="transmembrane region" description="Helical" evidence="1">
    <location>
        <begin position="37"/>
        <end position="55"/>
    </location>
</feature>
<keyword evidence="1" id="KW-0812">Transmembrane</keyword>
<dbReference type="EMBL" id="JACSQL010000003">
    <property type="protein sequence ID" value="MBD7968318.1"/>
    <property type="molecule type" value="Genomic_DNA"/>
</dbReference>
<sequence>MELDFVLLLVACSILLSFLFHRMDIKRNTKKDMNKTVFGRIFIISIVIVVSGFIVGAWNGLYISAIGVHLLIPSISAILMNLILKKYSKKKS</sequence>
<dbReference type="Pfam" id="PF14150">
    <property type="entry name" value="YesK"/>
    <property type="match status" value="1"/>
</dbReference>
<accession>A0ABR8SXU3</accession>
<keyword evidence="1" id="KW-1133">Transmembrane helix</keyword>
<feature type="transmembrane region" description="Helical" evidence="1">
    <location>
        <begin position="6"/>
        <end position="25"/>
    </location>
</feature>
<evidence type="ECO:0000256" key="1">
    <source>
        <dbReference type="SAM" id="Phobius"/>
    </source>
</evidence>
<evidence type="ECO:0000313" key="2">
    <source>
        <dbReference type="EMBL" id="MBD7968318.1"/>
    </source>
</evidence>
<keyword evidence="1" id="KW-0472">Membrane</keyword>
<name>A0ABR8SXU3_9BACL</name>
<proteinExistence type="predicted"/>
<comment type="caution">
    <text evidence="2">The sequence shown here is derived from an EMBL/GenBank/DDBJ whole genome shotgun (WGS) entry which is preliminary data.</text>
</comment>
<dbReference type="InterPro" id="IPR025434">
    <property type="entry name" value="YesK-like"/>
</dbReference>
<feature type="transmembrane region" description="Helical" evidence="1">
    <location>
        <begin position="61"/>
        <end position="84"/>
    </location>
</feature>
<keyword evidence="3" id="KW-1185">Reference proteome</keyword>
<dbReference type="Proteomes" id="UP000608071">
    <property type="component" value="Unassembled WGS sequence"/>
</dbReference>
<gene>
    <name evidence="2" type="ORF">H9647_09595</name>
</gene>